<feature type="chain" id="PRO_5045584180" evidence="1">
    <location>
        <begin position="25"/>
        <end position="375"/>
    </location>
</feature>
<dbReference type="PANTHER" id="PTHR18841:SF0">
    <property type="entry name" value="VITELLINE MEMBRANE OUTER LAYER 1 HOMOLOG A-RELATED"/>
    <property type="match status" value="1"/>
</dbReference>
<sequence length="375" mass="39138">MENAAGIMAAVAVILLASLPAFTATNSSIHRRGLQTIQGLLPPPQRGPTCAVSIPSSHVYGSIVQAKLSSECPSHSNGCSGPSDGLANMELLTPCCHAHDWCYTCGYMRGLSGIEGRRVCDRQMQGNMIAVCKAAFPEGSSQRDSCLSDAEAMFGAVYTVQESIGGQLDNSYSCPGQAARLAAVGFCFNPIYQASTGVVATLSPGNGGPWGAWAELAKCPQGSWAVSLSTRVQPYQGFFGDDSGLNAVRMQCSSSSSSAANVQQQQGVIESNPGNRGIWSGFASCPAGQYIIGLQQQVEPKQGYAQDDTAANGLKALCSDDKTLDNNNSLGFGAWSEMVKCPAGSAVCGFRIKVEQGGAIDNTGMNDIQAECCKL</sequence>
<dbReference type="SUPFAM" id="SSF48619">
    <property type="entry name" value="Phospholipase A2, PLA2"/>
    <property type="match status" value="1"/>
</dbReference>
<dbReference type="EMBL" id="CP126218">
    <property type="protein sequence ID" value="WIA20238.1"/>
    <property type="molecule type" value="Genomic_DNA"/>
</dbReference>
<name>A0ABY8UKT6_TETOB</name>
<dbReference type="InterPro" id="IPR036706">
    <property type="entry name" value="VOMI_sf"/>
</dbReference>
<dbReference type="SUPFAM" id="SSF51092">
    <property type="entry name" value="Vitelline membrane outer protein-I (VMO-I)"/>
    <property type="match status" value="1"/>
</dbReference>
<gene>
    <name evidence="2" type="ORF">OEZ85_006078</name>
</gene>
<dbReference type="Pfam" id="PF03762">
    <property type="entry name" value="VOMI"/>
    <property type="match status" value="1"/>
</dbReference>
<evidence type="ECO:0000256" key="1">
    <source>
        <dbReference type="SAM" id="SignalP"/>
    </source>
</evidence>
<accession>A0ABY8UKT6</accession>
<proteinExistence type="predicted"/>
<dbReference type="InterPro" id="IPR005515">
    <property type="entry name" value="VOMI"/>
</dbReference>
<dbReference type="Gene3D" id="1.20.90.10">
    <property type="entry name" value="Phospholipase A2 domain"/>
    <property type="match status" value="1"/>
</dbReference>
<reference evidence="2 3" key="1">
    <citation type="submission" date="2023-05" db="EMBL/GenBank/DDBJ databases">
        <title>A 100% complete, gapless, phased diploid assembly of the Scenedesmus obliquus UTEX 3031 genome.</title>
        <authorList>
            <person name="Biondi T.C."/>
            <person name="Hanschen E.R."/>
            <person name="Kwon T."/>
            <person name="Eng W."/>
            <person name="Kruse C.P.S."/>
            <person name="Koehler S.I."/>
            <person name="Kunde Y."/>
            <person name="Gleasner C.D."/>
            <person name="You Mak K.T."/>
            <person name="Polle J."/>
            <person name="Hovde B.T."/>
            <person name="Starkenburg S.R."/>
        </authorList>
    </citation>
    <scope>NUCLEOTIDE SEQUENCE [LARGE SCALE GENOMIC DNA]</scope>
    <source>
        <strain evidence="2 3">DOE0152z</strain>
    </source>
</reference>
<evidence type="ECO:0000313" key="3">
    <source>
        <dbReference type="Proteomes" id="UP001244341"/>
    </source>
</evidence>
<feature type="signal peptide" evidence="1">
    <location>
        <begin position="1"/>
        <end position="24"/>
    </location>
</feature>
<keyword evidence="1" id="KW-0732">Signal</keyword>
<dbReference type="PANTHER" id="PTHR18841">
    <property type="entry name" value="VITELLINE MEMBRANE OUTER LAYER PROTEIN I-RELATED"/>
    <property type="match status" value="1"/>
</dbReference>
<keyword evidence="3" id="KW-1185">Reference proteome</keyword>
<dbReference type="Proteomes" id="UP001244341">
    <property type="component" value="Chromosome 11b"/>
</dbReference>
<dbReference type="Gene3D" id="2.100.10.20">
    <property type="entry name" value="Vitelline membrane outer layer protein I (VOMI)"/>
    <property type="match status" value="1"/>
</dbReference>
<dbReference type="InterPro" id="IPR036444">
    <property type="entry name" value="PLipase_A2_dom_sf"/>
</dbReference>
<evidence type="ECO:0000313" key="2">
    <source>
        <dbReference type="EMBL" id="WIA20238.1"/>
    </source>
</evidence>
<protein>
    <submittedName>
        <fullName evidence="2">Uncharacterized protein</fullName>
    </submittedName>
</protein>
<organism evidence="2 3">
    <name type="scientific">Tetradesmus obliquus</name>
    <name type="common">Green alga</name>
    <name type="synonym">Acutodesmus obliquus</name>
    <dbReference type="NCBI Taxonomy" id="3088"/>
    <lineage>
        <taxon>Eukaryota</taxon>
        <taxon>Viridiplantae</taxon>
        <taxon>Chlorophyta</taxon>
        <taxon>core chlorophytes</taxon>
        <taxon>Chlorophyceae</taxon>
        <taxon>CS clade</taxon>
        <taxon>Sphaeropleales</taxon>
        <taxon>Scenedesmaceae</taxon>
        <taxon>Tetradesmus</taxon>
    </lineage>
</organism>